<dbReference type="PANTHER" id="PTHR48073:SF2">
    <property type="entry name" value="O-SUCCINYLBENZOATE SYNTHASE"/>
    <property type="match status" value="1"/>
</dbReference>
<feature type="binding site" evidence="7">
    <location>
        <position position="244"/>
    </location>
    <ligand>
        <name>Mg(2+)</name>
        <dbReference type="ChEBI" id="CHEBI:18420"/>
    </ligand>
</feature>
<feature type="binding site" evidence="6">
    <location>
        <position position="135"/>
    </location>
    <ligand>
        <name>substrate</name>
    </ligand>
</feature>
<dbReference type="SMART" id="SM00922">
    <property type="entry name" value="MR_MLE"/>
    <property type="match status" value="1"/>
</dbReference>
<evidence type="ECO:0000256" key="8">
    <source>
        <dbReference type="RuleBase" id="RU366006"/>
    </source>
</evidence>
<dbReference type="Pfam" id="PF13378">
    <property type="entry name" value="MR_MLE_C"/>
    <property type="match status" value="1"/>
</dbReference>
<dbReference type="SFLD" id="SFLDS00001">
    <property type="entry name" value="Enolase"/>
    <property type="match status" value="1"/>
</dbReference>
<comment type="similarity">
    <text evidence="1 8">Belongs to the mandelate racemase/muconate lactonizing enzyme family.</text>
</comment>
<feature type="binding site" evidence="7">
    <location>
        <position position="219"/>
    </location>
    <ligand>
        <name>Mg(2+)</name>
        <dbReference type="ChEBI" id="CHEBI:18420"/>
    </ligand>
</feature>
<dbReference type="GO" id="GO:0046872">
    <property type="term" value="F:metal ion binding"/>
    <property type="evidence" value="ECO:0007669"/>
    <property type="project" value="UniProtKB-KW"/>
</dbReference>
<dbReference type="KEGG" id="ccot:CCAX7_32990"/>
<dbReference type="OrthoDB" id="9796450at2"/>
<dbReference type="AlphaFoldDB" id="A0A402CYP5"/>
<dbReference type="InterPro" id="IPR034603">
    <property type="entry name" value="Dipeptide_epimerase"/>
</dbReference>
<feature type="active site" description="Proton acceptor; specific for (R)-substrate epimerization" evidence="5">
    <location>
        <position position="162"/>
    </location>
</feature>
<dbReference type="SFLD" id="SFLDF00009">
    <property type="entry name" value="o-succinylbenzoate_synthase"/>
    <property type="match status" value="1"/>
</dbReference>
<dbReference type="CDD" id="cd03319">
    <property type="entry name" value="L-Ala-DL-Glu_epimerase"/>
    <property type="match status" value="1"/>
</dbReference>
<dbReference type="SUPFAM" id="SSF54826">
    <property type="entry name" value="Enolase N-terminal domain-like"/>
    <property type="match status" value="1"/>
</dbReference>
<dbReference type="Pfam" id="PF02746">
    <property type="entry name" value="MR_MLE_N"/>
    <property type="match status" value="1"/>
</dbReference>
<keyword evidence="3 7" id="KW-0460">Magnesium</keyword>
<dbReference type="InterPro" id="IPR029065">
    <property type="entry name" value="Enolase_C-like"/>
</dbReference>
<feature type="binding site" evidence="6">
    <location>
        <position position="297"/>
    </location>
    <ligand>
        <name>substrate</name>
    </ligand>
</feature>
<dbReference type="InterPro" id="IPR036849">
    <property type="entry name" value="Enolase-like_C_sf"/>
</dbReference>
<dbReference type="SUPFAM" id="SSF51604">
    <property type="entry name" value="Enolase C-terminal domain-like"/>
    <property type="match status" value="1"/>
</dbReference>
<evidence type="ECO:0000256" key="7">
    <source>
        <dbReference type="PIRSR" id="PIRSR634603-3"/>
    </source>
</evidence>
<dbReference type="Gene3D" id="3.20.20.120">
    <property type="entry name" value="Enolase-like C-terminal domain"/>
    <property type="match status" value="1"/>
</dbReference>
<evidence type="ECO:0000256" key="1">
    <source>
        <dbReference type="ARBA" id="ARBA00008031"/>
    </source>
</evidence>
<dbReference type="Proteomes" id="UP000287394">
    <property type="component" value="Chromosome"/>
</dbReference>
<feature type="binding site" evidence="6">
    <location>
        <position position="295"/>
    </location>
    <ligand>
        <name>substrate</name>
    </ligand>
</feature>
<organism evidence="9 10">
    <name type="scientific">Capsulimonas corticalis</name>
    <dbReference type="NCBI Taxonomy" id="2219043"/>
    <lineage>
        <taxon>Bacteria</taxon>
        <taxon>Bacillati</taxon>
        <taxon>Armatimonadota</taxon>
        <taxon>Armatimonadia</taxon>
        <taxon>Capsulimonadales</taxon>
        <taxon>Capsulimonadaceae</taxon>
        <taxon>Capsulimonas</taxon>
    </lineage>
</organism>
<gene>
    <name evidence="9" type="ORF">CCAX7_32990</name>
</gene>
<keyword evidence="2 7" id="KW-0479">Metal-binding</keyword>
<keyword evidence="4 8" id="KW-0413">Isomerase</keyword>
<evidence type="ECO:0000256" key="6">
    <source>
        <dbReference type="PIRSR" id="PIRSR634603-2"/>
    </source>
</evidence>
<dbReference type="GO" id="GO:0016855">
    <property type="term" value="F:racemase and epimerase activity, acting on amino acids and derivatives"/>
    <property type="evidence" value="ECO:0007669"/>
    <property type="project" value="UniProtKB-UniRule"/>
</dbReference>
<name>A0A402CYP5_9BACT</name>
<evidence type="ECO:0000256" key="3">
    <source>
        <dbReference type="ARBA" id="ARBA00022842"/>
    </source>
</evidence>
<dbReference type="EC" id="5.1.1.-" evidence="8"/>
<evidence type="ECO:0000256" key="5">
    <source>
        <dbReference type="PIRSR" id="PIRSR634603-1"/>
    </source>
</evidence>
<feature type="binding site" evidence="6">
    <location>
        <position position="160"/>
    </location>
    <ligand>
        <name>substrate</name>
    </ligand>
</feature>
<dbReference type="Gene3D" id="3.30.390.10">
    <property type="entry name" value="Enolase-like, N-terminal domain"/>
    <property type="match status" value="1"/>
</dbReference>
<comment type="cofactor">
    <cofactor evidence="7 8">
        <name>Mg(2+)</name>
        <dbReference type="ChEBI" id="CHEBI:18420"/>
    </cofactor>
    <text evidence="7 8">Binds 1 Mg(2+) ion per subunit.</text>
</comment>
<dbReference type="InterPro" id="IPR029017">
    <property type="entry name" value="Enolase-like_N"/>
</dbReference>
<accession>A0A402CYP5</accession>
<dbReference type="RefSeq" id="WP_119322454.1">
    <property type="nucleotide sequence ID" value="NZ_AP025739.1"/>
</dbReference>
<evidence type="ECO:0000313" key="9">
    <source>
        <dbReference type="EMBL" id="BDI31248.1"/>
    </source>
</evidence>
<dbReference type="FunCoup" id="A0A402CYP5">
    <property type="interactions" value="142"/>
</dbReference>
<protein>
    <recommendedName>
        <fullName evidence="8">Dipeptide epimerase</fullName>
        <ecNumber evidence="8">5.1.1.-</ecNumber>
    </recommendedName>
</protein>
<feature type="binding site" evidence="6">
    <location>
        <position position="320"/>
    </location>
    <ligand>
        <name>substrate</name>
    </ligand>
</feature>
<keyword evidence="10" id="KW-1185">Reference proteome</keyword>
<proteinExistence type="inferred from homology"/>
<dbReference type="InterPro" id="IPR013342">
    <property type="entry name" value="Mandelate_racemase_C"/>
</dbReference>
<evidence type="ECO:0000256" key="2">
    <source>
        <dbReference type="ARBA" id="ARBA00022723"/>
    </source>
</evidence>
<dbReference type="PANTHER" id="PTHR48073">
    <property type="entry name" value="O-SUCCINYLBENZOATE SYNTHASE-RELATED"/>
    <property type="match status" value="1"/>
</dbReference>
<dbReference type="SFLD" id="SFLDG00180">
    <property type="entry name" value="muconate_cycloisomerase"/>
    <property type="match status" value="1"/>
</dbReference>
<reference evidence="9 10" key="1">
    <citation type="journal article" date="2019" name="Int. J. Syst. Evol. Microbiol.">
        <title>Capsulimonas corticalis gen. nov., sp. nov., an aerobic capsulated bacterium, of a novel bacterial order, Capsulimonadales ord. nov., of the class Armatimonadia of the phylum Armatimonadetes.</title>
        <authorList>
            <person name="Li J."/>
            <person name="Kudo C."/>
            <person name="Tonouchi A."/>
        </authorList>
    </citation>
    <scope>NUCLEOTIDE SEQUENCE [LARGE SCALE GENOMIC DNA]</scope>
    <source>
        <strain evidence="9 10">AX-7</strain>
    </source>
</reference>
<feature type="binding site" evidence="6">
    <location>
        <position position="322"/>
    </location>
    <ligand>
        <name>substrate</name>
    </ligand>
</feature>
<feature type="binding site" evidence="6">
    <location>
        <position position="24"/>
    </location>
    <ligand>
        <name>substrate</name>
    </ligand>
</feature>
<evidence type="ECO:0000256" key="4">
    <source>
        <dbReference type="ARBA" id="ARBA00023235"/>
    </source>
</evidence>
<evidence type="ECO:0000313" key="10">
    <source>
        <dbReference type="Proteomes" id="UP000287394"/>
    </source>
</evidence>
<dbReference type="EMBL" id="AP025739">
    <property type="protein sequence ID" value="BDI31248.1"/>
    <property type="molecule type" value="Genomic_DNA"/>
</dbReference>
<dbReference type="InterPro" id="IPR013341">
    <property type="entry name" value="Mandelate_racemase_N_dom"/>
</dbReference>
<feature type="binding site" evidence="7">
    <location>
        <position position="191"/>
    </location>
    <ligand>
        <name>Mg(2+)</name>
        <dbReference type="ChEBI" id="CHEBI:18420"/>
    </ligand>
</feature>
<feature type="active site" description="Proton acceptor; specific for (S)-substrate epimerization" evidence="5">
    <location>
        <position position="268"/>
    </location>
</feature>
<sequence length="367" mass="39022">MDIRDVRITPWILPLRAPFAIAQRTAYEAQNVLIIVECEQSDLRGLGASAPVAYVTGETIPTVIEALSAFAPTLVGRPIDDLGSLLALAAEALADSPSARAGLEMALYDLWAKSRGEALWRHFGGARAELVSDMTVPIVPAAEAAELSAQASMQGFHSLKIKVGDPKGHDADRARIMDIAAAAPGVRLRIDANQAFTPEDAVDFTRSLEPIRQSIDLIEQPVHKSDLAGLKFVRENVSVPIYADESACSPDSVRRLIAQDAVDGVNVKLMKSGISGALEIIGLCRAAGKGLMLGCMLETSLGIAAAAHIAGGTGAFDFIDLDSHHLLAPIAGLRGGFHNEGDKLTLDNSQHPEFGWGITYFEADNEI</sequence>